<evidence type="ECO:0000313" key="2">
    <source>
        <dbReference type="EMBL" id="MBA0664630.1"/>
    </source>
</evidence>
<sequence length="141" mass="15406">MNSEGGLAVVDGPTGRSTKKVRKGLEESLNPVDPIVNDKGIKVASNKPQRASWKDKILGSSSEGERFQADEDIDLLEGDAKKEMLDGIPSVIFSDRVSPIHCKLMDRTAIVKLMGRKISYPTMVNRLFCGGLLLLIASHQK</sequence>
<evidence type="ECO:0000256" key="1">
    <source>
        <dbReference type="SAM" id="MobiDB-lite"/>
    </source>
</evidence>
<dbReference type="EMBL" id="JABFAB010000011">
    <property type="protein sequence ID" value="MBA0664630.1"/>
    <property type="molecule type" value="Genomic_DNA"/>
</dbReference>
<protein>
    <submittedName>
        <fullName evidence="2">Uncharacterized protein</fullName>
    </submittedName>
</protein>
<accession>A0A7J8VPU9</accession>
<dbReference type="Proteomes" id="UP000593573">
    <property type="component" value="Unassembled WGS sequence"/>
</dbReference>
<evidence type="ECO:0000313" key="3">
    <source>
        <dbReference type="Proteomes" id="UP000593573"/>
    </source>
</evidence>
<feature type="region of interest" description="Disordered" evidence="1">
    <location>
        <begin position="1"/>
        <end position="30"/>
    </location>
</feature>
<name>A0A7J8VPU9_9ROSI</name>
<proteinExistence type="predicted"/>
<gene>
    <name evidence="2" type="ORF">Goklo_004598</name>
</gene>
<keyword evidence="3" id="KW-1185">Reference proteome</keyword>
<reference evidence="2 3" key="1">
    <citation type="journal article" date="2019" name="Genome Biol. Evol.">
        <title>Insights into the evolution of the New World diploid cottons (Gossypium, subgenus Houzingenia) based on genome sequencing.</title>
        <authorList>
            <person name="Grover C.E."/>
            <person name="Arick M.A. 2nd"/>
            <person name="Thrash A."/>
            <person name="Conover J.L."/>
            <person name="Sanders W.S."/>
            <person name="Peterson D.G."/>
            <person name="Frelichowski J.E."/>
            <person name="Scheffler J.A."/>
            <person name="Scheffler B.E."/>
            <person name="Wendel J.F."/>
        </authorList>
    </citation>
    <scope>NUCLEOTIDE SEQUENCE [LARGE SCALE GENOMIC DNA]</scope>
    <source>
        <strain evidence="2">57</strain>
        <tissue evidence="2">Leaf</tissue>
    </source>
</reference>
<comment type="caution">
    <text evidence="2">The sequence shown here is derived from an EMBL/GenBank/DDBJ whole genome shotgun (WGS) entry which is preliminary data.</text>
</comment>
<dbReference type="AlphaFoldDB" id="A0A7J8VPU9"/>
<organism evidence="2 3">
    <name type="scientific">Gossypium klotzschianum</name>
    <dbReference type="NCBI Taxonomy" id="34286"/>
    <lineage>
        <taxon>Eukaryota</taxon>
        <taxon>Viridiplantae</taxon>
        <taxon>Streptophyta</taxon>
        <taxon>Embryophyta</taxon>
        <taxon>Tracheophyta</taxon>
        <taxon>Spermatophyta</taxon>
        <taxon>Magnoliopsida</taxon>
        <taxon>eudicotyledons</taxon>
        <taxon>Gunneridae</taxon>
        <taxon>Pentapetalae</taxon>
        <taxon>rosids</taxon>
        <taxon>malvids</taxon>
        <taxon>Malvales</taxon>
        <taxon>Malvaceae</taxon>
        <taxon>Malvoideae</taxon>
        <taxon>Gossypium</taxon>
    </lineage>
</organism>
<dbReference type="OrthoDB" id="975921at2759"/>